<organism evidence="2 3">
    <name type="scientific">Serendipita vermifera MAFF 305830</name>
    <dbReference type="NCBI Taxonomy" id="933852"/>
    <lineage>
        <taxon>Eukaryota</taxon>
        <taxon>Fungi</taxon>
        <taxon>Dikarya</taxon>
        <taxon>Basidiomycota</taxon>
        <taxon>Agaricomycotina</taxon>
        <taxon>Agaricomycetes</taxon>
        <taxon>Sebacinales</taxon>
        <taxon>Serendipitaceae</taxon>
        <taxon>Serendipita</taxon>
    </lineage>
</organism>
<name>A0A0C3AXS1_SERVB</name>
<dbReference type="EMBL" id="KN824289">
    <property type="protein sequence ID" value="KIM29330.1"/>
    <property type="molecule type" value="Genomic_DNA"/>
</dbReference>
<dbReference type="HOGENOM" id="CLU_1696572_0_0_1"/>
<evidence type="ECO:0000313" key="2">
    <source>
        <dbReference type="EMBL" id="KIM29330.1"/>
    </source>
</evidence>
<feature type="compositionally biased region" description="Basic residues" evidence="1">
    <location>
        <begin position="105"/>
        <end position="114"/>
    </location>
</feature>
<protein>
    <submittedName>
        <fullName evidence="2">Uncharacterized protein</fullName>
    </submittedName>
</protein>
<gene>
    <name evidence="2" type="ORF">M408DRAFT_8351</name>
</gene>
<evidence type="ECO:0000256" key="1">
    <source>
        <dbReference type="SAM" id="MobiDB-lite"/>
    </source>
</evidence>
<reference evidence="2 3" key="1">
    <citation type="submission" date="2014-04" db="EMBL/GenBank/DDBJ databases">
        <authorList>
            <consortium name="DOE Joint Genome Institute"/>
            <person name="Kuo A."/>
            <person name="Zuccaro A."/>
            <person name="Kohler A."/>
            <person name="Nagy L.G."/>
            <person name="Floudas D."/>
            <person name="Copeland A."/>
            <person name="Barry K.W."/>
            <person name="Cichocki N."/>
            <person name="Veneault-Fourrey C."/>
            <person name="LaButti K."/>
            <person name="Lindquist E.A."/>
            <person name="Lipzen A."/>
            <person name="Lundell T."/>
            <person name="Morin E."/>
            <person name="Murat C."/>
            <person name="Sun H."/>
            <person name="Tunlid A."/>
            <person name="Henrissat B."/>
            <person name="Grigoriev I.V."/>
            <person name="Hibbett D.S."/>
            <person name="Martin F."/>
            <person name="Nordberg H.P."/>
            <person name="Cantor M.N."/>
            <person name="Hua S.X."/>
        </authorList>
    </citation>
    <scope>NUCLEOTIDE SEQUENCE [LARGE SCALE GENOMIC DNA]</scope>
    <source>
        <strain evidence="2 3">MAFF 305830</strain>
    </source>
</reference>
<feature type="compositionally biased region" description="Low complexity" evidence="1">
    <location>
        <begin position="46"/>
        <end position="58"/>
    </location>
</feature>
<reference evidence="3" key="2">
    <citation type="submission" date="2015-01" db="EMBL/GenBank/DDBJ databases">
        <title>Evolutionary Origins and Diversification of the Mycorrhizal Mutualists.</title>
        <authorList>
            <consortium name="DOE Joint Genome Institute"/>
            <consortium name="Mycorrhizal Genomics Consortium"/>
            <person name="Kohler A."/>
            <person name="Kuo A."/>
            <person name="Nagy L.G."/>
            <person name="Floudas D."/>
            <person name="Copeland A."/>
            <person name="Barry K.W."/>
            <person name="Cichocki N."/>
            <person name="Veneault-Fourrey C."/>
            <person name="LaButti K."/>
            <person name="Lindquist E.A."/>
            <person name="Lipzen A."/>
            <person name="Lundell T."/>
            <person name="Morin E."/>
            <person name="Murat C."/>
            <person name="Riley R."/>
            <person name="Ohm R."/>
            <person name="Sun H."/>
            <person name="Tunlid A."/>
            <person name="Henrissat B."/>
            <person name="Grigoriev I.V."/>
            <person name="Hibbett D.S."/>
            <person name="Martin F."/>
        </authorList>
    </citation>
    <scope>NUCLEOTIDE SEQUENCE [LARGE SCALE GENOMIC DNA]</scope>
    <source>
        <strain evidence="3">MAFF 305830</strain>
    </source>
</reference>
<feature type="compositionally biased region" description="Polar residues" evidence="1">
    <location>
        <begin position="32"/>
        <end position="44"/>
    </location>
</feature>
<feature type="region of interest" description="Disordered" evidence="1">
    <location>
        <begin position="1"/>
        <end position="155"/>
    </location>
</feature>
<sequence length="155" mass="17287">MDTGSHMAGSTTPPGTNKTKKTTPNRRIPSEEPTNFNNIPTKNHQLAPLLLSVPLLSAAPPPHHKTRAATPPTPKKRSHKMTVTALDETIHKTRTAKTPAGRHDQQKKKHKRTQNRPNPVQKTHTRPHTTADEKKVGKKLQKTKVKPSPKERTEN</sequence>
<keyword evidence="3" id="KW-1185">Reference proteome</keyword>
<feature type="compositionally biased region" description="Basic residues" evidence="1">
    <location>
        <begin position="136"/>
        <end position="147"/>
    </location>
</feature>
<dbReference type="Proteomes" id="UP000054097">
    <property type="component" value="Unassembled WGS sequence"/>
</dbReference>
<dbReference type="AlphaFoldDB" id="A0A0C3AXS1"/>
<accession>A0A0C3AXS1</accession>
<proteinExistence type="predicted"/>
<evidence type="ECO:0000313" key="3">
    <source>
        <dbReference type="Proteomes" id="UP000054097"/>
    </source>
</evidence>